<dbReference type="InterPro" id="IPR055357">
    <property type="entry name" value="LRR_At1g61320_AtMIF1"/>
</dbReference>
<dbReference type="Pfam" id="PF00646">
    <property type="entry name" value="F-box"/>
    <property type="match status" value="1"/>
</dbReference>
<protein>
    <submittedName>
        <fullName evidence="4">F-box/FBD/LRR-repeat protein At4g03220 isoform X1</fullName>
    </submittedName>
</protein>
<proteinExistence type="predicted"/>
<dbReference type="InterPro" id="IPR032675">
    <property type="entry name" value="LRR_dom_sf"/>
</dbReference>
<evidence type="ECO:0000259" key="1">
    <source>
        <dbReference type="Pfam" id="PF00646"/>
    </source>
</evidence>
<evidence type="ECO:0000313" key="4">
    <source>
        <dbReference type="RefSeq" id="XP_026664911.2"/>
    </source>
</evidence>
<dbReference type="AlphaFoldDB" id="A0A8B8JAS9"/>
<dbReference type="KEGG" id="pda:113463499"/>
<dbReference type="PANTHER" id="PTHR31900:SF34">
    <property type="entry name" value="EMB|CAB62440.1-RELATED"/>
    <property type="match status" value="1"/>
</dbReference>
<dbReference type="InterPro" id="IPR053781">
    <property type="entry name" value="F-box_AtFBL13-like"/>
</dbReference>
<dbReference type="Gene3D" id="1.20.1280.50">
    <property type="match status" value="1"/>
</dbReference>
<feature type="domain" description="F-box" evidence="1">
    <location>
        <begin position="56"/>
        <end position="94"/>
    </location>
</feature>
<dbReference type="SUPFAM" id="SSF81383">
    <property type="entry name" value="F-box domain"/>
    <property type="match status" value="1"/>
</dbReference>
<dbReference type="PANTHER" id="PTHR31900">
    <property type="entry name" value="F-BOX/RNI SUPERFAMILY PROTEIN-RELATED"/>
    <property type="match status" value="1"/>
</dbReference>
<evidence type="ECO:0000259" key="2">
    <source>
        <dbReference type="Pfam" id="PF23622"/>
    </source>
</evidence>
<dbReference type="OrthoDB" id="693760at2759"/>
<evidence type="ECO:0000313" key="3">
    <source>
        <dbReference type="Proteomes" id="UP000228380"/>
    </source>
</evidence>
<dbReference type="RefSeq" id="XP_026664911.2">
    <property type="nucleotide sequence ID" value="XM_026809110.2"/>
</dbReference>
<organism evidence="3 4">
    <name type="scientific">Phoenix dactylifera</name>
    <name type="common">Date palm</name>
    <dbReference type="NCBI Taxonomy" id="42345"/>
    <lineage>
        <taxon>Eukaryota</taxon>
        <taxon>Viridiplantae</taxon>
        <taxon>Streptophyta</taxon>
        <taxon>Embryophyta</taxon>
        <taxon>Tracheophyta</taxon>
        <taxon>Spermatophyta</taxon>
        <taxon>Magnoliopsida</taxon>
        <taxon>Liliopsida</taxon>
        <taxon>Arecaceae</taxon>
        <taxon>Coryphoideae</taxon>
        <taxon>Phoeniceae</taxon>
        <taxon>Phoenix</taxon>
    </lineage>
</organism>
<dbReference type="GeneID" id="113463499"/>
<sequence length="512" mass="58840">MMGGDDIMERFMFLDGGQGIILDFDKVMQTMVASESNVQELELGKKKKSQEEADRISCLHDAIIYHIFSFVSTIDVVQTSILARRWRHLWTSVPTLDFDDDEFSIANGEDEFVHFVNKVQSCYKAQQIQRYHLSIKQARNSNFLETWVRFAVEHNVQELYLDLPHGRPFEVSFCQSVRVLKLHGDLKLPASGCFSSLEHLSLLGVQLTNDNGILDVTSEHYPLLRSCSLKSCMGLNCLNINCSLLEHLDVENCFDLDQLHVSAGKLRFLSVQSSFTYGIDTGWVEIAAPSLQTFEWLDYITDNFSIGNFTCLKSAHTSLVFHYHPEKKESYMKNARKFLHHLACAETLHVEMPCLWGLHSNKELLEGLSTKLFNLKHLTLLVSLDDHVLRGVSCLIRSCSNLEILHIHTIDEHIQEELNNSFPDLSHFDQRESWSYQRRPLDHLSEAKIYGFRGKEHEIEFMQFLLEHAITLKRMIILFSGQVFVDQVMKTQMAEKLMKFTKASPDAVVSCP</sequence>
<name>A0A8B8JAS9_PHODC</name>
<accession>A0A8B8JAS9</accession>
<dbReference type="InterPro" id="IPR001810">
    <property type="entry name" value="F-box_dom"/>
</dbReference>
<dbReference type="InterPro" id="IPR050232">
    <property type="entry name" value="FBL13/AtMIF1-like"/>
</dbReference>
<dbReference type="SUPFAM" id="SSF52047">
    <property type="entry name" value="RNI-like"/>
    <property type="match status" value="1"/>
</dbReference>
<dbReference type="InterPro" id="IPR036047">
    <property type="entry name" value="F-box-like_dom_sf"/>
</dbReference>
<dbReference type="Gene3D" id="3.80.10.10">
    <property type="entry name" value="Ribonuclease Inhibitor"/>
    <property type="match status" value="1"/>
</dbReference>
<dbReference type="CDD" id="cd22160">
    <property type="entry name" value="F-box_AtFBL13-like"/>
    <property type="match status" value="1"/>
</dbReference>
<dbReference type="Pfam" id="PF23622">
    <property type="entry name" value="LRR_At1g61320_AtMIF1"/>
    <property type="match status" value="1"/>
</dbReference>
<keyword evidence="3" id="KW-1185">Reference proteome</keyword>
<gene>
    <name evidence="4" type="primary">LOC113463499</name>
</gene>
<feature type="domain" description="At1g61320/AtMIF1 LRR" evidence="2">
    <location>
        <begin position="124"/>
        <end position="477"/>
    </location>
</feature>
<dbReference type="Proteomes" id="UP000228380">
    <property type="component" value="Unplaced"/>
</dbReference>
<reference evidence="4" key="1">
    <citation type="submission" date="2025-08" db="UniProtKB">
        <authorList>
            <consortium name="RefSeq"/>
        </authorList>
    </citation>
    <scope>IDENTIFICATION</scope>
    <source>
        <tissue evidence="4">Young leaves</tissue>
    </source>
</reference>